<organism evidence="1 2">
    <name type="scientific">Necator americanus</name>
    <name type="common">Human hookworm</name>
    <dbReference type="NCBI Taxonomy" id="51031"/>
    <lineage>
        <taxon>Eukaryota</taxon>
        <taxon>Metazoa</taxon>
        <taxon>Ecdysozoa</taxon>
        <taxon>Nematoda</taxon>
        <taxon>Chromadorea</taxon>
        <taxon>Rhabditida</taxon>
        <taxon>Rhabditina</taxon>
        <taxon>Rhabditomorpha</taxon>
        <taxon>Strongyloidea</taxon>
        <taxon>Ancylostomatidae</taxon>
        <taxon>Bunostominae</taxon>
        <taxon>Necator</taxon>
    </lineage>
</organism>
<comment type="caution">
    <text evidence="1">The sequence shown here is derived from an EMBL/GenBank/DDBJ whole genome shotgun (WGS) entry which is preliminary data.</text>
</comment>
<sequence length="362" mass="40076">MSSSADAMLSALDDLDRCDIATLLHHLLPRLDNLEKACQTLLERTAPKSSCLFCTVDENRDNHHFGRCPRFPDPISKTAQATKLNLCLLCLKTAHEDVCRVKCGSCGLGHNFLLCSSKRPQPPTKRPYKKYSSTIRVFYFAIWTMKKITLLNGLPSHNGVEVTLGVELRCTAEICPATGSPKLTRSSTHPTFRLSGIVGRRPVVKAKLAVAWLLSLGKSLFATPANTLPQYPAHWALASHTSDGMATGGVGFVVLPSVVHLVDSHEILSPRLAILRFRPLRQKHISIINCYSPTTADDESELDAFYEELEEVIRNEKSYKFVVGDFNTKLGKGTEEEYRIGRLGLEDRNENDNGLAELLSAS</sequence>
<dbReference type="Gene3D" id="3.60.10.10">
    <property type="entry name" value="Endonuclease/exonuclease/phosphatase"/>
    <property type="match status" value="1"/>
</dbReference>
<reference evidence="1 2" key="1">
    <citation type="submission" date="2023-08" db="EMBL/GenBank/DDBJ databases">
        <title>A Necator americanus chromosomal reference genome.</title>
        <authorList>
            <person name="Ilik V."/>
            <person name="Petrzelkova K.J."/>
            <person name="Pardy F."/>
            <person name="Fuh T."/>
            <person name="Niatou-Singa F.S."/>
            <person name="Gouil Q."/>
            <person name="Baker L."/>
            <person name="Ritchie M.E."/>
            <person name="Jex A.R."/>
            <person name="Gazzola D."/>
            <person name="Li H."/>
            <person name="Toshio Fujiwara R."/>
            <person name="Zhan B."/>
            <person name="Aroian R.V."/>
            <person name="Pafco B."/>
            <person name="Schwarz E.M."/>
        </authorList>
    </citation>
    <scope>NUCLEOTIDE SEQUENCE [LARGE SCALE GENOMIC DNA]</scope>
    <source>
        <strain evidence="1 2">Aroian</strain>
        <tissue evidence="1">Whole animal</tissue>
    </source>
</reference>
<keyword evidence="2" id="KW-1185">Reference proteome</keyword>
<evidence type="ECO:0008006" key="3">
    <source>
        <dbReference type="Google" id="ProtNLM"/>
    </source>
</evidence>
<accession>A0ABR1EQC0</accession>
<evidence type="ECO:0000313" key="2">
    <source>
        <dbReference type="Proteomes" id="UP001303046"/>
    </source>
</evidence>
<dbReference type="EMBL" id="JAVFWL010000006">
    <property type="protein sequence ID" value="KAK6764829.1"/>
    <property type="molecule type" value="Genomic_DNA"/>
</dbReference>
<evidence type="ECO:0000313" key="1">
    <source>
        <dbReference type="EMBL" id="KAK6764829.1"/>
    </source>
</evidence>
<proteinExistence type="predicted"/>
<gene>
    <name evidence="1" type="primary">Necator_chrX.g25124</name>
    <name evidence="1" type="ORF">RB195_024958</name>
</gene>
<dbReference type="SUPFAM" id="SSF56219">
    <property type="entry name" value="DNase I-like"/>
    <property type="match status" value="1"/>
</dbReference>
<dbReference type="InterPro" id="IPR036691">
    <property type="entry name" value="Endo/exonu/phosph_ase_sf"/>
</dbReference>
<dbReference type="Proteomes" id="UP001303046">
    <property type="component" value="Unassembled WGS sequence"/>
</dbReference>
<protein>
    <recommendedName>
        <fullName evidence="3">Endonuclease/exonuclease/phosphatase domain-containing protein</fullName>
    </recommendedName>
</protein>
<name>A0ABR1EQC0_NECAM</name>